<evidence type="ECO:0000256" key="1">
    <source>
        <dbReference type="ARBA" id="ARBA00001968"/>
    </source>
</evidence>
<evidence type="ECO:0000256" key="2">
    <source>
        <dbReference type="ARBA" id="ARBA00022723"/>
    </source>
</evidence>
<dbReference type="InterPro" id="IPR027805">
    <property type="entry name" value="Transposase_HTH_dom"/>
</dbReference>
<feature type="domain" description="DDE Tnp4" evidence="3">
    <location>
        <begin position="199"/>
        <end position="357"/>
    </location>
</feature>
<dbReference type="GO" id="GO:0046872">
    <property type="term" value="F:metal ion binding"/>
    <property type="evidence" value="ECO:0007669"/>
    <property type="project" value="UniProtKB-KW"/>
</dbReference>
<organism evidence="5 6">
    <name type="scientific">Mytilus coruscus</name>
    <name type="common">Sea mussel</name>
    <dbReference type="NCBI Taxonomy" id="42192"/>
    <lineage>
        <taxon>Eukaryota</taxon>
        <taxon>Metazoa</taxon>
        <taxon>Spiralia</taxon>
        <taxon>Lophotrochozoa</taxon>
        <taxon>Mollusca</taxon>
        <taxon>Bivalvia</taxon>
        <taxon>Autobranchia</taxon>
        <taxon>Pteriomorphia</taxon>
        <taxon>Mytilida</taxon>
        <taxon>Mytiloidea</taxon>
        <taxon>Mytilidae</taxon>
        <taxon>Mytilinae</taxon>
        <taxon>Mytilus</taxon>
    </lineage>
</organism>
<feature type="domain" description="Transposase Helix-turn-helix" evidence="4">
    <location>
        <begin position="123"/>
        <end position="162"/>
    </location>
</feature>
<name>A0A6J8E696_MYTCO</name>
<protein>
    <recommendedName>
        <fullName evidence="7">DDE Tnp4 domain-containing protein</fullName>
    </recommendedName>
</protein>
<accession>A0A6J8E696</accession>
<dbReference type="AlphaFoldDB" id="A0A6J8E696"/>
<evidence type="ECO:0000313" key="5">
    <source>
        <dbReference type="EMBL" id="CAC5416284.1"/>
    </source>
</evidence>
<sequence length="369" mass="43112">MNEQQRRSFMVILMTYMRYKSLTACPPPLFSANDDMYFLILLQNFRQYLISRRRPPILYNFSIRSRILDNADGDEFIVNDVYAVVIQRPYEFWILTGESTTSFQNIVIDVSQNLNLHGKEITSVQNRILLTLIWLRQYPPYTLLSMSFGISIATVGLIIKKMWIILWEICASNVRWPTRQEWLNRRGKWPEMPIVVGMIDGTSHEILIPSTEPQQDFYSGHRKYHCIHTQVICDNDKNICYIHSGFLGHDNDANAYHRIGPIGPGDALDFPPQCYILADSIYPNGYPLVTPFKSVEIIRQTRAEKRFRRKFNILHRNRRVYVEHVIKEIKTFKVIGSLFRHPRWKLSSIVELCAGLAKRRADLLSGELA</sequence>
<dbReference type="OrthoDB" id="5978462at2759"/>
<gene>
    <name evidence="5" type="ORF">MCOR_48920</name>
</gene>
<evidence type="ECO:0000259" key="3">
    <source>
        <dbReference type="Pfam" id="PF13359"/>
    </source>
</evidence>
<keyword evidence="6" id="KW-1185">Reference proteome</keyword>
<keyword evidence="2" id="KW-0479">Metal-binding</keyword>
<reference evidence="5 6" key="1">
    <citation type="submission" date="2020-06" db="EMBL/GenBank/DDBJ databases">
        <authorList>
            <person name="Li R."/>
            <person name="Bekaert M."/>
        </authorList>
    </citation>
    <scope>NUCLEOTIDE SEQUENCE [LARGE SCALE GENOMIC DNA]</scope>
    <source>
        <strain evidence="6">wild</strain>
    </source>
</reference>
<dbReference type="Pfam" id="PF13359">
    <property type="entry name" value="DDE_Tnp_4"/>
    <property type="match status" value="1"/>
</dbReference>
<dbReference type="Proteomes" id="UP000507470">
    <property type="component" value="Unassembled WGS sequence"/>
</dbReference>
<comment type="cofactor">
    <cofactor evidence="1">
        <name>a divalent metal cation</name>
        <dbReference type="ChEBI" id="CHEBI:60240"/>
    </cofactor>
</comment>
<evidence type="ECO:0000259" key="4">
    <source>
        <dbReference type="Pfam" id="PF13613"/>
    </source>
</evidence>
<dbReference type="InterPro" id="IPR027806">
    <property type="entry name" value="HARBI1_dom"/>
</dbReference>
<proteinExistence type="predicted"/>
<evidence type="ECO:0008006" key="7">
    <source>
        <dbReference type="Google" id="ProtNLM"/>
    </source>
</evidence>
<evidence type="ECO:0000313" key="6">
    <source>
        <dbReference type="Proteomes" id="UP000507470"/>
    </source>
</evidence>
<dbReference type="Pfam" id="PF13613">
    <property type="entry name" value="HTH_Tnp_4"/>
    <property type="match status" value="1"/>
</dbReference>
<dbReference type="EMBL" id="CACVKT020008619">
    <property type="protein sequence ID" value="CAC5416284.1"/>
    <property type="molecule type" value="Genomic_DNA"/>
</dbReference>